<dbReference type="EMBL" id="JBEPLJ010000006">
    <property type="protein sequence ID" value="MET3585658.1"/>
    <property type="molecule type" value="Genomic_DNA"/>
</dbReference>
<dbReference type="Proteomes" id="UP001549031">
    <property type="component" value="Unassembled WGS sequence"/>
</dbReference>
<name>A0ABV2H533_9HYPH</name>
<proteinExistence type="predicted"/>
<keyword evidence="2" id="KW-1185">Reference proteome</keyword>
<dbReference type="RefSeq" id="WP_354532037.1">
    <property type="nucleotide sequence ID" value="NZ_JALJRA010000006.1"/>
</dbReference>
<evidence type="ECO:0000313" key="1">
    <source>
        <dbReference type="EMBL" id="MET3585658.1"/>
    </source>
</evidence>
<comment type="caution">
    <text evidence="1">The sequence shown here is derived from an EMBL/GenBank/DDBJ whole genome shotgun (WGS) entry which is preliminary data.</text>
</comment>
<protein>
    <recommendedName>
        <fullName evidence="3">DUF982 domain-containing protein</fullName>
    </recommendedName>
</protein>
<dbReference type="Gene3D" id="6.10.250.730">
    <property type="match status" value="1"/>
</dbReference>
<evidence type="ECO:0000313" key="2">
    <source>
        <dbReference type="Proteomes" id="UP001549031"/>
    </source>
</evidence>
<organism evidence="1 2">
    <name type="scientific">Pseudorhizobium tarimense</name>
    <dbReference type="NCBI Taxonomy" id="1079109"/>
    <lineage>
        <taxon>Bacteria</taxon>
        <taxon>Pseudomonadati</taxon>
        <taxon>Pseudomonadota</taxon>
        <taxon>Alphaproteobacteria</taxon>
        <taxon>Hyphomicrobiales</taxon>
        <taxon>Rhizobiaceae</taxon>
        <taxon>Rhizobium/Agrobacterium group</taxon>
        <taxon>Pseudorhizobium</taxon>
    </lineage>
</organism>
<sequence length="91" mass="10328">MPFQSRYRPLVDSSWGNWDKPINLRLGRSSTHVVHSPQEALKLMSSEWPGERGDSYHQARRACLAFLKRQASPAQVRRAFLVAAAETGLLH</sequence>
<reference evidence="1 2" key="1">
    <citation type="submission" date="2024-06" db="EMBL/GenBank/DDBJ databases">
        <title>Genomic Encyclopedia of Type Strains, Phase IV (KMG-IV): sequencing the most valuable type-strain genomes for metagenomic binning, comparative biology and taxonomic classification.</title>
        <authorList>
            <person name="Goeker M."/>
        </authorList>
    </citation>
    <scope>NUCLEOTIDE SEQUENCE [LARGE SCALE GENOMIC DNA]</scope>
    <source>
        <strain evidence="1 2">DSM 105042</strain>
    </source>
</reference>
<dbReference type="Pfam" id="PF06169">
    <property type="entry name" value="DUF982"/>
    <property type="match status" value="1"/>
</dbReference>
<dbReference type="InterPro" id="IPR010385">
    <property type="entry name" value="DUF982"/>
</dbReference>
<gene>
    <name evidence="1" type="ORF">ABID21_001767</name>
</gene>
<evidence type="ECO:0008006" key="3">
    <source>
        <dbReference type="Google" id="ProtNLM"/>
    </source>
</evidence>
<accession>A0ABV2H533</accession>